<sequence length="110" mass="12508">MSSPAMYRLFLKFMKCSQEPVPALTVSLYYLTLLSHSFLCCSSSSPKHTLSAVLIGPCFFLALVPPFYRDMESGKQAEGELLNFPYMLMYLLSFMSCRTFYIDSNTVGHF</sequence>
<keyword evidence="1" id="KW-0472">Membrane</keyword>
<protein>
    <submittedName>
        <fullName evidence="2">Uncharacterized protein</fullName>
    </submittedName>
</protein>
<feature type="transmembrane region" description="Helical" evidence="1">
    <location>
        <begin position="81"/>
        <end position="101"/>
    </location>
</feature>
<organism evidence="2 3">
    <name type="scientific">Pipistrellus nathusii</name>
    <name type="common">Nathusius' pipistrelle</name>
    <dbReference type="NCBI Taxonomy" id="59473"/>
    <lineage>
        <taxon>Eukaryota</taxon>
        <taxon>Metazoa</taxon>
        <taxon>Chordata</taxon>
        <taxon>Craniata</taxon>
        <taxon>Vertebrata</taxon>
        <taxon>Euteleostomi</taxon>
        <taxon>Mammalia</taxon>
        <taxon>Eutheria</taxon>
        <taxon>Laurasiatheria</taxon>
        <taxon>Chiroptera</taxon>
        <taxon>Yangochiroptera</taxon>
        <taxon>Vespertilionidae</taxon>
        <taxon>Pipistrellus</taxon>
    </lineage>
</organism>
<dbReference type="EMBL" id="OY882859">
    <property type="protein sequence ID" value="CAK6441227.1"/>
    <property type="molecule type" value="Genomic_DNA"/>
</dbReference>
<keyword evidence="3" id="KW-1185">Reference proteome</keyword>
<evidence type="ECO:0000256" key="1">
    <source>
        <dbReference type="SAM" id="Phobius"/>
    </source>
</evidence>
<evidence type="ECO:0000313" key="3">
    <source>
        <dbReference type="Proteomes" id="UP001314169"/>
    </source>
</evidence>
<keyword evidence="1" id="KW-0812">Transmembrane</keyword>
<dbReference type="Proteomes" id="UP001314169">
    <property type="component" value="Chromosome 2"/>
</dbReference>
<name>A0ABN9ZSJ8_PIPNA</name>
<feature type="transmembrane region" description="Helical" evidence="1">
    <location>
        <begin position="52"/>
        <end position="69"/>
    </location>
</feature>
<reference evidence="2" key="1">
    <citation type="submission" date="2023-12" db="EMBL/GenBank/DDBJ databases">
        <authorList>
            <person name="Brown T."/>
        </authorList>
    </citation>
    <scope>NUCLEOTIDE SEQUENCE</scope>
</reference>
<gene>
    <name evidence="2" type="ORF">MPIPNATIZW_LOCUS9533</name>
</gene>
<proteinExistence type="predicted"/>
<keyword evidence="1" id="KW-1133">Transmembrane helix</keyword>
<evidence type="ECO:0000313" key="2">
    <source>
        <dbReference type="EMBL" id="CAK6441227.1"/>
    </source>
</evidence>
<accession>A0ABN9ZSJ8</accession>